<organism evidence="6">
    <name type="scientific">hydrothermal vent metagenome</name>
    <dbReference type="NCBI Taxonomy" id="652676"/>
    <lineage>
        <taxon>unclassified sequences</taxon>
        <taxon>metagenomes</taxon>
        <taxon>ecological metagenomes</taxon>
    </lineage>
</organism>
<evidence type="ECO:0000256" key="3">
    <source>
        <dbReference type="ARBA" id="ARBA00023004"/>
    </source>
</evidence>
<gene>
    <name evidence="6" type="ORF">MNBD_NITROSPIRAE03-214</name>
</gene>
<dbReference type="GO" id="GO:0046872">
    <property type="term" value="F:metal ion binding"/>
    <property type="evidence" value="ECO:0007669"/>
    <property type="project" value="UniProtKB-KW"/>
</dbReference>
<keyword evidence="4" id="KW-0411">Iron-sulfur</keyword>
<dbReference type="InterPro" id="IPR017896">
    <property type="entry name" value="4Fe4S_Fe-S-bd"/>
</dbReference>
<accession>A0A3B1DE55</accession>
<feature type="domain" description="4Fe-4S ferredoxin-type" evidence="5">
    <location>
        <begin position="202"/>
        <end position="231"/>
    </location>
</feature>
<proteinExistence type="predicted"/>
<evidence type="ECO:0000256" key="1">
    <source>
        <dbReference type="ARBA" id="ARBA00022485"/>
    </source>
</evidence>
<feature type="domain" description="4Fe-4S ferredoxin-type" evidence="5">
    <location>
        <begin position="233"/>
        <end position="262"/>
    </location>
</feature>
<keyword evidence="3" id="KW-0408">Iron</keyword>
<evidence type="ECO:0000259" key="5">
    <source>
        <dbReference type="PROSITE" id="PS51379"/>
    </source>
</evidence>
<evidence type="ECO:0000313" key="6">
    <source>
        <dbReference type="EMBL" id="VAX34268.1"/>
    </source>
</evidence>
<keyword evidence="1" id="KW-0004">4Fe-4S</keyword>
<dbReference type="PROSITE" id="PS51379">
    <property type="entry name" value="4FE4S_FER_2"/>
    <property type="match status" value="2"/>
</dbReference>
<sequence>SMCEFCTRHGEGKKWYENIANYTEEVFYQVNSEENLKTFLANLSHSMKSGVERAHKWKKRLPRIYRLIAYPLVSGHLRKTHFGQIVPIEDVETILANFNSAVRLPCVCRKVTRGEDRRYCFGIGMDLTPVFKDVPDFSEFDRVSTGEALESIRHLDVEGMAHSVWTFNTPFIGAICNCDRDCMAYRFQVNLGIGKAMWKAEYIADIDPLNCSGCKACISRCYFGAITYDRKKKKCSVNPMNCYGCGICRVACKNDAISLLDRSAISQVANEW</sequence>
<protein>
    <submittedName>
        <fullName evidence="6">Uncharacterized di-4Fe-4S ferredoxin domain-containing protein, DaAHT2_1025 type</fullName>
    </submittedName>
</protein>
<evidence type="ECO:0000256" key="4">
    <source>
        <dbReference type="ARBA" id="ARBA00023014"/>
    </source>
</evidence>
<feature type="non-terminal residue" evidence="6">
    <location>
        <position position="1"/>
    </location>
</feature>
<dbReference type="Gene3D" id="3.30.70.20">
    <property type="match status" value="1"/>
</dbReference>
<keyword evidence="2" id="KW-0479">Metal-binding</keyword>
<evidence type="ECO:0000256" key="2">
    <source>
        <dbReference type="ARBA" id="ARBA00022723"/>
    </source>
</evidence>
<dbReference type="SUPFAM" id="SSF54862">
    <property type="entry name" value="4Fe-4S ferredoxins"/>
    <property type="match status" value="1"/>
</dbReference>
<dbReference type="PANTHER" id="PTHR43687">
    <property type="entry name" value="ADENYLYLSULFATE REDUCTASE, BETA SUBUNIT"/>
    <property type="match status" value="1"/>
</dbReference>
<dbReference type="EMBL" id="UOGI01000281">
    <property type="protein sequence ID" value="VAX34268.1"/>
    <property type="molecule type" value="Genomic_DNA"/>
</dbReference>
<dbReference type="InterPro" id="IPR050572">
    <property type="entry name" value="Fe-S_Ferredoxin"/>
</dbReference>
<reference evidence="6" key="1">
    <citation type="submission" date="2018-06" db="EMBL/GenBank/DDBJ databases">
        <authorList>
            <person name="Zhirakovskaya E."/>
        </authorList>
    </citation>
    <scope>NUCLEOTIDE SEQUENCE</scope>
</reference>
<dbReference type="GO" id="GO:0051539">
    <property type="term" value="F:4 iron, 4 sulfur cluster binding"/>
    <property type="evidence" value="ECO:0007669"/>
    <property type="project" value="UniProtKB-KW"/>
</dbReference>
<name>A0A3B1DE55_9ZZZZ</name>
<dbReference type="PANTHER" id="PTHR43687:SF1">
    <property type="entry name" value="FERREDOXIN III"/>
    <property type="match status" value="1"/>
</dbReference>
<dbReference type="AlphaFoldDB" id="A0A3B1DE55"/>